<organism evidence="1 2">
    <name type="scientific">Candidatus Terasakiella magnetica</name>
    <dbReference type="NCBI Taxonomy" id="1867952"/>
    <lineage>
        <taxon>Bacteria</taxon>
        <taxon>Pseudomonadati</taxon>
        <taxon>Pseudomonadota</taxon>
        <taxon>Alphaproteobacteria</taxon>
        <taxon>Rhodospirillales</taxon>
        <taxon>Terasakiellaceae</taxon>
        <taxon>Terasakiella</taxon>
    </lineage>
</organism>
<name>A0A1C3RD28_9PROT</name>
<accession>A0A1C3RD28</accession>
<dbReference type="STRING" id="1867952.MTBPR1_10422"/>
<dbReference type="RefSeq" id="WP_069185875.1">
    <property type="nucleotide sequence ID" value="NZ_FLYE01000001.1"/>
</dbReference>
<proteinExistence type="predicted"/>
<keyword evidence="2" id="KW-1185">Reference proteome</keyword>
<dbReference type="AlphaFoldDB" id="A0A1C3RD28"/>
<gene>
    <name evidence="1" type="ORF">MTBPR1_10422</name>
</gene>
<evidence type="ECO:0000313" key="1">
    <source>
        <dbReference type="EMBL" id="SCA55175.1"/>
    </source>
</evidence>
<protein>
    <submittedName>
        <fullName evidence="1">Uncharacterized protein</fullName>
    </submittedName>
</protein>
<dbReference type="EMBL" id="FLYE01000001">
    <property type="protein sequence ID" value="SCA55175.1"/>
    <property type="molecule type" value="Genomic_DNA"/>
</dbReference>
<dbReference type="Proteomes" id="UP000231658">
    <property type="component" value="Unassembled WGS sequence"/>
</dbReference>
<sequence length="89" mass="10527">MATKQAQARWRSKHQLVKKQLNVMAKRLIHEDLEEMAKDFDLKGKAEAVTFATFITKAMKQQAEYNPEAKRIMDLLETAYKRDRDIYRP</sequence>
<evidence type="ECO:0000313" key="2">
    <source>
        <dbReference type="Proteomes" id="UP000231658"/>
    </source>
</evidence>
<reference evidence="1 2" key="1">
    <citation type="submission" date="2016-07" db="EMBL/GenBank/DDBJ databases">
        <authorList>
            <person name="Lefevre C.T."/>
        </authorList>
    </citation>
    <scope>NUCLEOTIDE SEQUENCE [LARGE SCALE GENOMIC DNA]</scope>
    <source>
        <strain evidence="1">PR1</strain>
    </source>
</reference>
<dbReference type="OrthoDB" id="7360070at2"/>